<evidence type="ECO:0000313" key="1">
    <source>
        <dbReference type="EMBL" id="HHW33680.1"/>
    </source>
</evidence>
<evidence type="ECO:0000313" key="2">
    <source>
        <dbReference type="Proteomes" id="UP000580830"/>
    </source>
</evidence>
<protein>
    <submittedName>
        <fullName evidence="1">Uncharacterized protein</fullName>
    </submittedName>
</protein>
<dbReference type="Proteomes" id="UP000580830">
    <property type="component" value="Unassembled WGS sequence"/>
</dbReference>
<gene>
    <name evidence="1" type="ORF">GXX24_06015</name>
</gene>
<reference evidence="1 2" key="1">
    <citation type="journal article" date="2020" name="Biotechnol. Biofuels">
        <title>New insights from the biogas microbiome by comprehensive genome-resolved metagenomics of nearly 1600 species originating from multiple anaerobic digesters.</title>
        <authorList>
            <person name="Campanaro S."/>
            <person name="Treu L."/>
            <person name="Rodriguez-R L.M."/>
            <person name="Kovalovszki A."/>
            <person name="Ziels R.M."/>
            <person name="Maus I."/>
            <person name="Zhu X."/>
            <person name="Kougias P.G."/>
            <person name="Basile A."/>
            <person name="Luo G."/>
            <person name="Schluter A."/>
            <person name="Konstantinidis K.T."/>
            <person name="Angelidaki I."/>
        </authorList>
    </citation>
    <scope>NUCLEOTIDE SEQUENCE [LARGE SCALE GENOMIC DNA]</scope>
    <source>
        <strain evidence="1">AS04akNAM_125</strain>
    </source>
</reference>
<accession>A0A832PMF5</accession>
<dbReference type="RefSeq" id="WP_303729770.1">
    <property type="nucleotide sequence ID" value="NZ_DULP01000084.1"/>
</dbReference>
<dbReference type="AlphaFoldDB" id="A0A832PMF5"/>
<comment type="caution">
    <text evidence="1">The sequence shown here is derived from an EMBL/GenBank/DDBJ whole genome shotgun (WGS) entry which is preliminary data.</text>
</comment>
<sequence length="190" mass="21468">MLPSVAEQLRAIKCRLEETIIPEIPEESKFARDQADFILTTLSWILEINEHQYRYEVVENREYREGLSLLLNLAKNTSEGKCLPGHAERLLASEGPGVDEGLIPLTSLEAQNRQLKKLVAEMYRGLVDQHPDNAEEARSILKVLALRQGERDRAFYRKTGYLESATSLADILYKQNSGNVLSPTGLRTSN</sequence>
<dbReference type="EMBL" id="DULP01000084">
    <property type="protein sequence ID" value="HHW33680.1"/>
    <property type="molecule type" value="Genomic_DNA"/>
</dbReference>
<name>A0A832PMF5_9RHOB</name>
<proteinExistence type="predicted"/>
<organism evidence="1 2">
    <name type="scientific">Paracoccus solventivorans</name>
    <dbReference type="NCBI Taxonomy" id="53463"/>
    <lineage>
        <taxon>Bacteria</taxon>
        <taxon>Pseudomonadati</taxon>
        <taxon>Pseudomonadota</taxon>
        <taxon>Alphaproteobacteria</taxon>
        <taxon>Rhodobacterales</taxon>
        <taxon>Paracoccaceae</taxon>
        <taxon>Paracoccus</taxon>
    </lineage>
</organism>